<evidence type="ECO:0000313" key="3">
    <source>
        <dbReference type="Proteomes" id="UP000292447"/>
    </source>
</evidence>
<accession>A0A4P6XJE0</accession>
<organism evidence="2 3">
    <name type="scientific">Metschnikowia aff. pulcherrima</name>
    <dbReference type="NCBI Taxonomy" id="2163413"/>
    <lineage>
        <taxon>Eukaryota</taxon>
        <taxon>Fungi</taxon>
        <taxon>Dikarya</taxon>
        <taxon>Ascomycota</taxon>
        <taxon>Saccharomycotina</taxon>
        <taxon>Pichiomycetes</taxon>
        <taxon>Metschnikowiaceae</taxon>
        <taxon>Metschnikowia</taxon>
    </lineage>
</organism>
<proteinExistence type="predicted"/>
<feature type="chain" id="PRO_5020485887" evidence="1">
    <location>
        <begin position="19"/>
        <end position="464"/>
    </location>
</feature>
<name>A0A4P6XJE0_9ASCO</name>
<gene>
    <name evidence="2" type="ORF">METSCH_B06140</name>
</gene>
<evidence type="ECO:0000256" key="1">
    <source>
        <dbReference type="SAM" id="SignalP"/>
    </source>
</evidence>
<dbReference type="Proteomes" id="UP000292447">
    <property type="component" value="Chromosome II"/>
</dbReference>
<evidence type="ECO:0000313" key="2">
    <source>
        <dbReference type="EMBL" id="QBM87412.1"/>
    </source>
</evidence>
<keyword evidence="1" id="KW-0732">Signal</keyword>
<sequence length="464" mass="52937">MLTYFTMMVLHLTVVVRALETGRNNSYHETESKTRSPRSVGTVEISSVQNDDESHTFLGKLYSKRTDTLPGKDGDDADSENHIANLFKVAMESEVEYLTDSFQNTLQRLESLRRDKGAHNDDKSARFTLILQDFEDAYLEKMLAQVDAPVNEASKQLDKLVKNLIEKLYDTSLANKYPTSAKTNEFDHLTKECTSPLGHSLVELAQGVAAAEKKLQDLILQGKQSQSWPAESKNTLRAVVRILQSQISNMRLEDSSEVYEIKLRMKVLADIQNWYSQTGLHPRPLFRADSILADRIYTKLHAVEKCLRFLKKGKDADKLELLHAQAHKLARDIFSYDFSSGPLIDLLLRCIHNTHTSLEDLSEDLPSSKSCLLFETLALKALKNNFLRVQVQLKNLQNDQTCPIIRKVRVECLNTEMKIWVCDLQQWNFRPSQELSDLHILGHQVADALILARKKSRTSVHSER</sequence>
<dbReference type="EMBL" id="CP034457">
    <property type="protein sequence ID" value="QBM87412.1"/>
    <property type="molecule type" value="Genomic_DNA"/>
</dbReference>
<feature type="signal peptide" evidence="1">
    <location>
        <begin position="1"/>
        <end position="18"/>
    </location>
</feature>
<protein>
    <submittedName>
        <fullName evidence="2">Uncharacterized protein</fullName>
    </submittedName>
</protein>
<reference evidence="3" key="1">
    <citation type="submission" date="2019-03" db="EMBL/GenBank/DDBJ databases">
        <title>Snf2 controls pulcherriminic acid biosynthesis and connects pigmentation and antifungal activity of the yeast Metschnikowia pulcherrima.</title>
        <authorList>
            <person name="Gore-Lloyd D."/>
            <person name="Sumann I."/>
            <person name="Brachmann A.O."/>
            <person name="Schneeberger K."/>
            <person name="Ortiz-Merino R.A."/>
            <person name="Moreno-Beltran M."/>
            <person name="Schlaefli M."/>
            <person name="Kirner P."/>
            <person name="Santos Kron A."/>
            <person name="Wolfe K.H."/>
            <person name="Piel J."/>
            <person name="Ahrens C.H."/>
            <person name="Henk D."/>
            <person name="Freimoser F.M."/>
        </authorList>
    </citation>
    <scope>NUCLEOTIDE SEQUENCE [LARGE SCALE GENOMIC DNA]</scope>
    <source>
        <strain evidence="3">APC 1.2</strain>
    </source>
</reference>
<dbReference type="AlphaFoldDB" id="A0A4P6XJE0"/>
<keyword evidence="3" id="KW-1185">Reference proteome</keyword>